<protein>
    <submittedName>
        <fullName evidence="2">Uncharacterized protein</fullName>
    </submittedName>
</protein>
<accession>A0AAV8ZL10</accession>
<evidence type="ECO:0000256" key="1">
    <source>
        <dbReference type="SAM" id="MobiDB-lite"/>
    </source>
</evidence>
<dbReference type="Proteomes" id="UP001162156">
    <property type="component" value="Unassembled WGS sequence"/>
</dbReference>
<gene>
    <name evidence="2" type="ORF">NQ314_003861</name>
</gene>
<feature type="region of interest" description="Disordered" evidence="1">
    <location>
        <begin position="68"/>
        <end position="95"/>
    </location>
</feature>
<evidence type="ECO:0000313" key="2">
    <source>
        <dbReference type="EMBL" id="KAJ8965881.1"/>
    </source>
</evidence>
<proteinExistence type="predicted"/>
<keyword evidence="3" id="KW-1185">Reference proteome</keyword>
<reference evidence="2" key="1">
    <citation type="journal article" date="2023" name="Insect Mol. Biol.">
        <title>Genome sequencing provides insights into the evolution of gene families encoding plant cell wall-degrading enzymes in longhorned beetles.</title>
        <authorList>
            <person name="Shin N.R."/>
            <person name="Okamura Y."/>
            <person name="Kirsch R."/>
            <person name="Pauchet Y."/>
        </authorList>
    </citation>
    <scope>NUCLEOTIDE SEQUENCE</scope>
    <source>
        <strain evidence="2">RBIC_L_NR</strain>
    </source>
</reference>
<name>A0AAV8ZL10_9CUCU</name>
<comment type="caution">
    <text evidence="2">The sequence shown here is derived from an EMBL/GenBank/DDBJ whole genome shotgun (WGS) entry which is preliminary data.</text>
</comment>
<evidence type="ECO:0000313" key="3">
    <source>
        <dbReference type="Proteomes" id="UP001162156"/>
    </source>
</evidence>
<dbReference type="AlphaFoldDB" id="A0AAV8ZL10"/>
<organism evidence="2 3">
    <name type="scientific">Rhamnusium bicolor</name>
    <dbReference type="NCBI Taxonomy" id="1586634"/>
    <lineage>
        <taxon>Eukaryota</taxon>
        <taxon>Metazoa</taxon>
        <taxon>Ecdysozoa</taxon>
        <taxon>Arthropoda</taxon>
        <taxon>Hexapoda</taxon>
        <taxon>Insecta</taxon>
        <taxon>Pterygota</taxon>
        <taxon>Neoptera</taxon>
        <taxon>Endopterygota</taxon>
        <taxon>Coleoptera</taxon>
        <taxon>Polyphaga</taxon>
        <taxon>Cucujiformia</taxon>
        <taxon>Chrysomeloidea</taxon>
        <taxon>Cerambycidae</taxon>
        <taxon>Lepturinae</taxon>
        <taxon>Rhagiini</taxon>
        <taxon>Rhamnusium</taxon>
    </lineage>
</organism>
<dbReference type="EMBL" id="JANEYF010001134">
    <property type="protein sequence ID" value="KAJ8965881.1"/>
    <property type="molecule type" value="Genomic_DNA"/>
</dbReference>
<sequence>MEGRFARTENSGGIDNTSFQWNENVENHGYSWNEHSSVVAPTNVPAAKRKKSLVQLTIEALPRLENYRNSRRAAKRPSLGELHGGEENIKVSLKN</sequence>